<dbReference type="AlphaFoldDB" id="T0JNA9"/>
<gene>
    <name evidence="1" type="ORF">CGLO_16553</name>
</gene>
<reference evidence="2" key="1">
    <citation type="journal article" date="2013" name="Mol. Plant Microbe Interact.">
        <title>Global aspects of pacC regulation of pathogenicity genes in Colletotrichum gloeosporioides as revealed by transcriptome analysis.</title>
        <authorList>
            <person name="Alkan N."/>
            <person name="Meng X."/>
            <person name="Friedlander G."/>
            <person name="Reuveni E."/>
            <person name="Sukno S."/>
            <person name="Sherman A."/>
            <person name="Thon M."/>
            <person name="Fluhr R."/>
            <person name="Prusky D."/>
        </authorList>
    </citation>
    <scope>NUCLEOTIDE SEQUENCE [LARGE SCALE GENOMIC DNA]</scope>
    <source>
        <strain evidence="2">Cg-14</strain>
    </source>
</reference>
<dbReference type="EMBL" id="AMYD01003930">
    <property type="protein sequence ID" value="EQB44672.1"/>
    <property type="molecule type" value="Genomic_DNA"/>
</dbReference>
<proteinExistence type="predicted"/>
<name>T0JNA9_COLGC</name>
<dbReference type="HOGENOM" id="CLU_1786702_0_0_1"/>
<sequence>MSTGCHLPLPLIMVQQLRSISLSLHRSTARRAAIGLSLKYTCETHPLSQLGFDFSLPQLAAPKPFPGIYQHTKLTRTSGALLIIIRNLKTVGWIFCRSLDSVIVHEVHMGFAHDFIVRGMDLSFDMIRCWGGVGQELEDVEQGIE</sequence>
<evidence type="ECO:0000313" key="1">
    <source>
        <dbReference type="EMBL" id="EQB44672.1"/>
    </source>
</evidence>
<organism evidence="1 2">
    <name type="scientific">Colletotrichum gloeosporioides (strain Cg-14)</name>
    <name type="common">Anthracnose fungus</name>
    <name type="synonym">Glomerella cingulata</name>
    <dbReference type="NCBI Taxonomy" id="1237896"/>
    <lineage>
        <taxon>Eukaryota</taxon>
        <taxon>Fungi</taxon>
        <taxon>Dikarya</taxon>
        <taxon>Ascomycota</taxon>
        <taxon>Pezizomycotina</taxon>
        <taxon>Sordariomycetes</taxon>
        <taxon>Hypocreomycetidae</taxon>
        <taxon>Glomerellales</taxon>
        <taxon>Glomerellaceae</taxon>
        <taxon>Colletotrichum</taxon>
        <taxon>Colletotrichum gloeosporioides species complex</taxon>
    </lineage>
</organism>
<comment type="caution">
    <text evidence="1">The sequence shown here is derived from an EMBL/GenBank/DDBJ whole genome shotgun (WGS) entry which is preliminary data.</text>
</comment>
<dbReference type="OrthoDB" id="10271002at2759"/>
<evidence type="ECO:0000313" key="2">
    <source>
        <dbReference type="Proteomes" id="UP000015530"/>
    </source>
</evidence>
<accession>T0JNA9</accession>
<dbReference type="Proteomes" id="UP000015530">
    <property type="component" value="Unassembled WGS sequence"/>
</dbReference>
<protein>
    <submittedName>
        <fullName evidence="1">Uncharacterized protein</fullName>
    </submittedName>
</protein>